<comment type="caution">
    <text evidence="2">The sequence shown here is derived from an EMBL/GenBank/DDBJ whole genome shotgun (WGS) entry which is preliminary data.</text>
</comment>
<protein>
    <submittedName>
        <fullName evidence="2">Uncharacterized protein</fullName>
    </submittedName>
</protein>
<dbReference type="AlphaFoldDB" id="A0A8H4QKY1"/>
<sequence>MVRQDINNLAYPRKKQPKQKIDEPAKDDTKKENNVGSTSKQKAHKPDQKDDKRTREPSPPPQQPDTHGKQVHRDDIIVRIAVRQMEEKGIKLDLSRLS</sequence>
<keyword evidence="3" id="KW-1185">Reference proteome</keyword>
<feature type="compositionally biased region" description="Basic and acidic residues" evidence="1">
    <location>
        <begin position="66"/>
        <end position="75"/>
    </location>
</feature>
<accession>A0A8H4QKY1</accession>
<dbReference type="Proteomes" id="UP000521872">
    <property type="component" value="Unassembled WGS sequence"/>
</dbReference>
<proteinExistence type="predicted"/>
<dbReference type="EMBL" id="JAACJL010000047">
    <property type="protein sequence ID" value="KAF4612768.1"/>
    <property type="molecule type" value="Genomic_DNA"/>
</dbReference>
<feature type="region of interest" description="Disordered" evidence="1">
    <location>
        <begin position="1"/>
        <end position="75"/>
    </location>
</feature>
<feature type="compositionally biased region" description="Basic and acidic residues" evidence="1">
    <location>
        <begin position="44"/>
        <end position="56"/>
    </location>
</feature>
<evidence type="ECO:0000313" key="2">
    <source>
        <dbReference type="EMBL" id="KAF4612768.1"/>
    </source>
</evidence>
<organism evidence="2 3">
    <name type="scientific">Agrocybe pediades</name>
    <dbReference type="NCBI Taxonomy" id="84607"/>
    <lineage>
        <taxon>Eukaryota</taxon>
        <taxon>Fungi</taxon>
        <taxon>Dikarya</taxon>
        <taxon>Basidiomycota</taxon>
        <taxon>Agaricomycotina</taxon>
        <taxon>Agaricomycetes</taxon>
        <taxon>Agaricomycetidae</taxon>
        <taxon>Agaricales</taxon>
        <taxon>Agaricineae</taxon>
        <taxon>Strophariaceae</taxon>
        <taxon>Agrocybe</taxon>
    </lineage>
</organism>
<name>A0A8H4QKY1_9AGAR</name>
<feature type="compositionally biased region" description="Basic and acidic residues" evidence="1">
    <location>
        <begin position="19"/>
        <end position="33"/>
    </location>
</feature>
<reference evidence="2 3" key="1">
    <citation type="submission" date="2019-12" db="EMBL/GenBank/DDBJ databases">
        <authorList>
            <person name="Floudas D."/>
            <person name="Bentzer J."/>
            <person name="Ahren D."/>
            <person name="Johansson T."/>
            <person name="Persson P."/>
            <person name="Tunlid A."/>
        </authorList>
    </citation>
    <scope>NUCLEOTIDE SEQUENCE [LARGE SCALE GENOMIC DNA]</scope>
    <source>
        <strain evidence="2 3">CBS 102.39</strain>
    </source>
</reference>
<evidence type="ECO:0000313" key="3">
    <source>
        <dbReference type="Proteomes" id="UP000521872"/>
    </source>
</evidence>
<evidence type="ECO:0000256" key="1">
    <source>
        <dbReference type="SAM" id="MobiDB-lite"/>
    </source>
</evidence>
<gene>
    <name evidence="2" type="ORF">D9613_011894</name>
</gene>